<proteinExistence type="predicted"/>
<name>F9S2A5_9VIBR</name>
<evidence type="ECO:0000256" key="1">
    <source>
        <dbReference type="SAM" id="Phobius"/>
    </source>
</evidence>
<reference evidence="2 3" key="1">
    <citation type="journal article" date="2012" name="Int. J. Syst. Evol. Microbiol.">
        <title>Vibrio caribbeanicus sp. nov., isolated from the marine sponge Scleritoderma cyanea.</title>
        <authorList>
            <person name="Hoffmann M."/>
            <person name="Monday S.R."/>
            <person name="Allard M.W."/>
            <person name="Strain E.A."/>
            <person name="Whittaker P."/>
            <person name="Naum M."/>
            <person name="McCarthy P.J."/>
            <person name="Lopez J.V."/>
            <person name="Fischer M."/>
            <person name="Brown E.W."/>
        </authorList>
    </citation>
    <scope>NUCLEOTIDE SEQUENCE [LARGE SCALE GENOMIC DNA]</scope>
    <source>
        <strain evidence="2 3">ATCC 700023</strain>
    </source>
</reference>
<evidence type="ECO:0000313" key="3">
    <source>
        <dbReference type="Proteomes" id="UP000004605"/>
    </source>
</evidence>
<dbReference type="EMBL" id="AFWF01000143">
    <property type="protein sequence ID" value="EGU39895.1"/>
    <property type="molecule type" value="Genomic_DNA"/>
</dbReference>
<keyword evidence="1" id="KW-0472">Membrane</keyword>
<gene>
    <name evidence="2" type="ORF">VII00023_14276</name>
</gene>
<organism evidence="2 3">
    <name type="scientific">Vibrio ichthyoenteri ATCC 700023</name>
    <dbReference type="NCBI Taxonomy" id="870968"/>
    <lineage>
        <taxon>Bacteria</taxon>
        <taxon>Pseudomonadati</taxon>
        <taxon>Pseudomonadota</taxon>
        <taxon>Gammaproteobacteria</taxon>
        <taxon>Vibrionales</taxon>
        <taxon>Vibrionaceae</taxon>
        <taxon>Vibrio</taxon>
    </lineage>
</organism>
<comment type="caution">
    <text evidence="2">The sequence shown here is derived from an EMBL/GenBank/DDBJ whole genome shotgun (WGS) entry which is preliminary data.</text>
</comment>
<accession>F9S2A5</accession>
<dbReference type="NCBIfam" id="TIGR02532">
    <property type="entry name" value="IV_pilin_GFxxxE"/>
    <property type="match status" value="1"/>
</dbReference>
<feature type="transmembrane region" description="Helical" evidence="1">
    <location>
        <begin position="6"/>
        <end position="24"/>
    </location>
</feature>
<sequence length="127" mass="14006">MTLIELLMVVVIISILVSFAYPSYQTQNIKAKRMVAIADLSRLQLYLENGYNNGYHSAKQAVISAATCLICQSSAHHYQFSVVLTSNGYLLTATPYNQQQNDPCLAGPDDTLRLNQAGVAEPASCWY</sequence>
<dbReference type="InterPro" id="IPR012902">
    <property type="entry name" value="N_methyl_site"/>
</dbReference>
<dbReference type="InterPro" id="IPR031982">
    <property type="entry name" value="PilE-like"/>
</dbReference>
<keyword evidence="1" id="KW-0812">Transmembrane</keyword>
<dbReference type="OrthoDB" id="5906095at2"/>
<keyword evidence="3" id="KW-1185">Reference proteome</keyword>
<keyword evidence="1" id="KW-1133">Transmembrane helix</keyword>
<protein>
    <submittedName>
        <fullName evidence="2">Putative fimbrial assembly protein PilE</fullName>
    </submittedName>
</protein>
<dbReference type="Gene3D" id="3.30.700.10">
    <property type="entry name" value="Glycoprotein, Type 4 Pilin"/>
    <property type="match status" value="1"/>
</dbReference>
<dbReference type="GO" id="GO:0043683">
    <property type="term" value="P:type IV pilus assembly"/>
    <property type="evidence" value="ECO:0007669"/>
    <property type="project" value="InterPro"/>
</dbReference>
<evidence type="ECO:0000313" key="2">
    <source>
        <dbReference type="EMBL" id="EGU39895.1"/>
    </source>
</evidence>
<dbReference type="SUPFAM" id="SSF54523">
    <property type="entry name" value="Pili subunits"/>
    <property type="match status" value="1"/>
</dbReference>
<dbReference type="InterPro" id="IPR045584">
    <property type="entry name" value="Pilin-like"/>
</dbReference>
<dbReference type="Proteomes" id="UP000004605">
    <property type="component" value="Unassembled WGS sequence"/>
</dbReference>
<dbReference type="Pfam" id="PF16732">
    <property type="entry name" value="ComP_DUS"/>
    <property type="match status" value="1"/>
</dbReference>
<dbReference type="AlphaFoldDB" id="F9S2A5"/>